<dbReference type="GO" id="GO:0016779">
    <property type="term" value="F:nucleotidyltransferase activity"/>
    <property type="evidence" value="ECO:0007669"/>
    <property type="project" value="UniProtKB-ARBA"/>
</dbReference>
<dbReference type="Pfam" id="PF12804">
    <property type="entry name" value="NTP_transf_3"/>
    <property type="match status" value="1"/>
</dbReference>
<comment type="caution">
    <text evidence="4">The sequence shown here is derived from an EMBL/GenBank/DDBJ whole genome shotgun (WGS) entry which is preliminary data.</text>
</comment>
<evidence type="ECO:0000256" key="2">
    <source>
        <dbReference type="SAM" id="MobiDB-lite"/>
    </source>
</evidence>
<dbReference type="Gene3D" id="3.90.550.10">
    <property type="entry name" value="Spore Coat Polysaccharide Biosynthesis Protein SpsA, Chain A"/>
    <property type="match status" value="1"/>
</dbReference>
<evidence type="ECO:0000313" key="5">
    <source>
        <dbReference type="Proteomes" id="UP000246018"/>
    </source>
</evidence>
<dbReference type="Proteomes" id="UP000246018">
    <property type="component" value="Unassembled WGS sequence"/>
</dbReference>
<dbReference type="AlphaFoldDB" id="A0A2T8F9F1"/>
<dbReference type="PANTHER" id="PTHR19136">
    <property type="entry name" value="MOLYBDENUM COFACTOR GUANYLYLTRANSFERASE"/>
    <property type="match status" value="1"/>
</dbReference>
<reference evidence="4 5" key="1">
    <citation type="submission" date="2018-04" db="EMBL/GenBank/DDBJ databases">
        <title>Genome of Nocardioides gansuensis WSJ-1.</title>
        <authorList>
            <person name="Wu S."/>
            <person name="Wang G."/>
        </authorList>
    </citation>
    <scope>NUCLEOTIDE SEQUENCE [LARGE SCALE GENOMIC DNA]</scope>
    <source>
        <strain evidence="4 5">WSJ-1</strain>
    </source>
</reference>
<protein>
    <submittedName>
        <fullName evidence="4">Molybdopterin-guanine dinucleotide biosynthesis protein</fullName>
    </submittedName>
</protein>
<keyword evidence="5" id="KW-1185">Reference proteome</keyword>
<dbReference type="OrthoDB" id="4408226at2"/>
<feature type="domain" description="MobA-like NTP transferase" evidence="3">
    <location>
        <begin position="36"/>
        <end position="187"/>
    </location>
</feature>
<dbReference type="EMBL" id="QDGZ01000005">
    <property type="protein sequence ID" value="PVG82313.1"/>
    <property type="molecule type" value="Genomic_DNA"/>
</dbReference>
<dbReference type="InterPro" id="IPR029044">
    <property type="entry name" value="Nucleotide-diphossugar_trans"/>
</dbReference>
<feature type="region of interest" description="Disordered" evidence="2">
    <location>
        <begin position="1"/>
        <end position="21"/>
    </location>
</feature>
<proteinExistence type="predicted"/>
<gene>
    <name evidence="4" type="ORF">DDE18_12540</name>
</gene>
<accession>A0A2T8F9F1</accession>
<dbReference type="SUPFAM" id="SSF53448">
    <property type="entry name" value="Nucleotide-diphospho-sugar transferases"/>
    <property type="match status" value="1"/>
</dbReference>
<evidence type="ECO:0000256" key="1">
    <source>
        <dbReference type="ARBA" id="ARBA00022679"/>
    </source>
</evidence>
<dbReference type="PANTHER" id="PTHR19136:SF81">
    <property type="entry name" value="MOLYBDENUM COFACTOR GUANYLYLTRANSFERASE"/>
    <property type="match status" value="1"/>
</dbReference>
<evidence type="ECO:0000313" key="4">
    <source>
        <dbReference type="EMBL" id="PVG82313.1"/>
    </source>
</evidence>
<name>A0A2T8F9F1_9ACTN</name>
<dbReference type="InterPro" id="IPR025877">
    <property type="entry name" value="MobA-like_NTP_Trfase"/>
</dbReference>
<sequence>MDESGRDLVHSSLNYPGPRGDNQRVDFDLSASGFRGIVLAGGTAARMDGIDKGSIEIGGRTLLELAIEAYLDADEVVVVGLETVRTDRPVTFTREDPPRGGPVAGLLTGVDAMLRPPALVGVLAVDMPHVTAYTMRRLREAAVGRDGAFLSRDGRRQLCGVLDAARLAQVRPDLEHQHGMALRDLLDPLDLADVPAAEREGIDIDTWEDLRDLQE</sequence>
<keyword evidence="1" id="KW-0808">Transferase</keyword>
<evidence type="ECO:0000259" key="3">
    <source>
        <dbReference type="Pfam" id="PF12804"/>
    </source>
</evidence>
<organism evidence="4 5">
    <name type="scientific">Nocardioides gansuensis</name>
    <dbReference type="NCBI Taxonomy" id="2138300"/>
    <lineage>
        <taxon>Bacteria</taxon>
        <taxon>Bacillati</taxon>
        <taxon>Actinomycetota</taxon>
        <taxon>Actinomycetes</taxon>
        <taxon>Propionibacteriales</taxon>
        <taxon>Nocardioidaceae</taxon>
        <taxon>Nocardioides</taxon>
    </lineage>
</organism>